<dbReference type="PANTHER" id="PTHR33446">
    <property type="entry name" value="PROTEIN TONB-RELATED"/>
    <property type="match status" value="1"/>
</dbReference>
<evidence type="ECO:0000259" key="3">
    <source>
        <dbReference type="Pfam" id="PF03544"/>
    </source>
</evidence>
<keyword evidence="2" id="KW-0472">Membrane</keyword>
<name>A0A1I5U299_9BACT</name>
<accession>A0A1I5U299</accession>
<organism evidence="4 5">
    <name type="scientific">Parafilimonas terrae</name>
    <dbReference type="NCBI Taxonomy" id="1465490"/>
    <lineage>
        <taxon>Bacteria</taxon>
        <taxon>Pseudomonadati</taxon>
        <taxon>Bacteroidota</taxon>
        <taxon>Chitinophagia</taxon>
        <taxon>Chitinophagales</taxon>
        <taxon>Chitinophagaceae</taxon>
        <taxon>Parafilimonas</taxon>
    </lineage>
</organism>
<dbReference type="SUPFAM" id="SSF74653">
    <property type="entry name" value="TolA/TonB C-terminal domain"/>
    <property type="match status" value="1"/>
</dbReference>
<evidence type="ECO:0000256" key="2">
    <source>
        <dbReference type="SAM" id="Phobius"/>
    </source>
</evidence>
<dbReference type="RefSeq" id="WP_090656298.1">
    <property type="nucleotide sequence ID" value="NZ_FOXQ01000003.1"/>
</dbReference>
<dbReference type="GO" id="GO:0031992">
    <property type="term" value="F:energy transducer activity"/>
    <property type="evidence" value="ECO:0007669"/>
    <property type="project" value="TreeGrafter"/>
</dbReference>
<feature type="transmembrane region" description="Helical" evidence="2">
    <location>
        <begin position="36"/>
        <end position="56"/>
    </location>
</feature>
<protein>
    <submittedName>
        <fullName evidence="4">Protein TonB</fullName>
    </submittedName>
</protein>
<feature type="region of interest" description="Disordered" evidence="1">
    <location>
        <begin position="139"/>
        <end position="160"/>
    </location>
</feature>
<dbReference type="GO" id="GO:0098797">
    <property type="term" value="C:plasma membrane protein complex"/>
    <property type="evidence" value="ECO:0007669"/>
    <property type="project" value="TreeGrafter"/>
</dbReference>
<dbReference type="PANTHER" id="PTHR33446:SF2">
    <property type="entry name" value="PROTEIN TONB"/>
    <property type="match status" value="1"/>
</dbReference>
<proteinExistence type="predicted"/>
<dbReference type="InterPro" id="IPR037682">
    <property type="entry name" value="TonB_C"/>
</dbReference>
<evidence type="ECO:0000313" key="5">
    <source>
        <dbReference type="Proteomes" id="UP000199031"/>
    </source>
</evidence>
<feature type="domain" description="TonB C-terminal" evidence="3">
    <location>
        <begin position="206"/>
        <end position="265"/>
    </location>
</feature>
<dbReference type="Proteomes" id="UP000199031">
    <property type="component" value="Unassembled WGS sequence"/>
</dbReference>
<gene>
    <name evidence="4" type="ORF">SAMN05444277_10322</name>
</gene>
<dbReference type="AlphaFoldDB" id="A0A1I5U299"/>
<dbReference type="Pfam" id="PF03544">
    <property type="entry name" value="TonB_C"/>
    <property type="match status" value="1"/>
</dbReference>
<dbReference type="STRING" id="1465490.SAMN05444277_10322"/>
<dbReference type="OrthoDB" id="1039448at2"/>
<dbReference type="InterPro" id="IPR051045">
    <property type="entry name" value="TonB-dependent_transducer"/>
</dbReference>
<keyword evidence="2" id="KW-1133">Transmembrane helix</keyword>
<keyword evidence="5" id="KW-1185">Reference proteome</keyword>
<reference evidence="4 5" key="1">
    <citation type="submission" date="2016-10" db="EMBL/GenBank/DDBJ databases">
        <authorList>
            <person name="de Groot N.N."/>
        </authorList>
    </citation>
    <scope>NUCLEOTIDE SEQUENCE [LARGE SCALE GENOMIC DNA]</scope>
    <source>
        <strain evidence="4 5">DSM 28286</strain>
    </source>
</reference>
<evidence type="ECO:0000256" key="1">
    <source>
        <dbReference type="SAM" id="MobiDB-lite"/>
    </source>
</evidence>
<dbReference type="EMBL" id="FOXQ01000003">
    <property type="protein sequence ID" value="SFP89445.1"/>
    <property type="molecule type" value="Genomic_DNA"/>
</dbReference>
<sequence>MLPDKIMQSDLLDILFENRNKNYGAYAIRKSYNKTLLYATGITLFIATAFSFSQFIHHKNDAVLSSRLVYIPDQDLIKVIEAPKEPKPVESKPVEKKINQKIYSKPVISDKIETTEMPAIEDLGKSIIGAQNIIGADDDGSVKPPVETGAGKGTETVKPEPVKEDKPLFKAQVMPEYPGGIEALKKFMLKNLRQPDDLQAGEKIIVRASFVVNKQGKIELVKIIAKGREDLDKEVIRVINKMPLWKPGMQNGTAVSVYFNLPVTFLGAEE</sequence>
<keyword evidence="2" id="KW-0812">Transmembrane</keyword>
<dbReference type="GO" id="GO:0055085">
    <property type="term" value="P:transmembrane transport"/>
    <property type="evidence" value="ECO:0007669"/>
    <property type="project" value="InterPro"/>
</dbReference>
<evidence type="ECO:0000313" key="4">
    <source>
        <dbReference type="EMBL" id="SFP89445.1"/>
    </source>
</evidence>
<dbReference type="Gene3D" id="3.30.1150.10">
    <property type="match status" value="1"/>
</dbReference>